<evidence type="ECO:0000313" key="3">
    <source>
        <dbReference type="Proteomes" id="UP000270094"/>
    </source>
</evidence>
<organism evidence="2 3">
    <name type="scientific">Strongylus vulgaris</name>
    <name type="common">Blood worm</name>
    <dbReference type="NCBI Taxonomy" id="40348"/>
    <lineage>
        <taxon>Eukaryota</taxon>
        <taxon>Metazoa</taxon>
        <taxon>Ecdysozoa</taxon>
        <taxon>Nematoda</taxon>
        <taxon>Chromadorea</taxon>
        <taxon>Rhabditida</taxon>
        <taxon>Rhabditina</taxon>
        <taxon>Rhabditomorpha</taxon>
        <taxon>Strongyloidea</taxon>
        <taxon>Strongylidae</taxon>
        <taxon>Strongylus</taxon>
    </lineage>
</organism>
<feature type="transmembrane region" description="Helical" evidence="1">
    <location>
        <begin position="39"/>
        <end position="57"/>
    </location>
</feature>
<accession>A0A3P7JAP6</accession>
<keyword evidence="1" id="KW-0812">Transmembrane</keyword>
<keyword evidence="1" id="KW-0472">Membrane</keyword>
<keyword evidence="3" id="KW-1185">Reference proteome</keyword>
<dbReference type="Proteomes" id="UP000270094">
    <property type="component" value="Unassembled WGS sequence"/>
</dbReference>
<proteinExistence type="predicted"/>
<dbReference type="AlphaFoldDB" id="A0A3P7JAP6"/>
<name>A0A3P7JAP6_STRVU</name>
<keyword evidence="1" id="KW-1133">Transmembrane helix</keyword>
<dbReference type="EMBL" id="UYYB01108590">
    <property type="protein sequence ID" value="VDM80426.1"/>
    <property type="molecule type" value="Genomic_DNA"/>
</dbReference>
<evidence type="ECO:0000256" key="1">
    <source>
        <dbReference type="SAM" id="Phobius"/>
    </source>
</evidence>
<protein>
    <submittedName>
        <fullName evidence="2">Uncharacterized protein</fullName>
    </submittedName>
</protein>
<feature type="transmembrane region" description="Helical" evidence="1">
    <location>
        <begin position="77"/>
        <end position="97"/>
    </location>
</feature>
<sequence>MNICKYCELNIGLGTLSSITMHFALELMRYGDPDKGMNCMLPFTVSLMESIAALTLFDLFLMEHMEDTRESFRRLSLSSLFSLLISFLFSSRTAVLLRESRRTTERSKWLRRERNSLGSSPSVKLLEIDILK</sequence>
<gene>
    <name evidence="2" type="ORF">SVUK_LOCUS15424</name>
</gene>
<evidence type="ECO:0000313" key="2">
    <source>
        <dbReference type="EMBL" id="VDM80426.1"/>
    </source>
</evidence>
<reference evidence="2 3" key="1">
    <citation type="submission" date="2018-11" db="EMBL/GenBank/DDBJ databases">
        <authorList>
            <consortium name="Pathogen Informatics"/>
        </authorList>
    </citation>
    <scope>NUCLEOTIDE SEQUENCE [LARGE SCALE GENOMIC DNA]</scope>
</reference>